<feature type="chain" id="PRO_5042558121" evidence="2">
    <location>
        <begin position="23"/>
        <end position="791"/>
    </location>
</feature>
<keyword evidence="3" id="KW-0449">Lipoprotein</keyword>
<reference evidence="3 4" key="1">
    <citation type="journal article" date="2013" name="Genome Announc.">
        <title>Complete Genome Sequence of Mycoplasma hyorhinis Strain SK76.</title>
        <authorList>
            <person name="Goodison S."/>
            <person name="Urquidi V."/>
            <person name="Kumar D."/>
            <person name="Reyes L."/>
            <person name="Rosser C.J."/>
        </authorList>
    </citation>
    <scope>NUCLEOTIDE SEQUENCE [LARGE SCALE GENOMIC DNA]</scope>
    <source>
        <strain evidence="3 4">SK76</strain>
    </source>
</reference>
<dbReference type="AlphaFoldDB" id="A0AAI8FDS7"/>
<feature type="signal peptide" evidence="2">
    <location>
        <begin position="1"/>
        <end position="22"/>
    </location>
</feature>
<protein>
    <submittedName>
        <fullName evidence="3">Lipoprotein</fullName>
    </submittedName>
</protein>
<feature type="compositionally biased region" description="Polar residues" evidence="1">
    <location>
        <begin position="272"/>
        <end position="283"/>
    </location>
</feature>
<accession>A0AAI8FDS7</accession>
<feature type="region of interest" description="Disordered" evidence="1">
    <location>
        <begin position="265"/>
        <end position="291"/>
    </location>
</feature>
<keyword evidence="2" id="KW-0732">Signal</keyword>
<gene>
    <name evidence="3" type="ORF">MOS_335</name>
</gene>
<proteinExistence type="predicted"/>
<organism evidence="3 4">
    <name type="scientific">Mesomycoplasma hyorhinis SK76</name>
    <dbReference type="NCBI Taxonomy" id="1118964"/>
    <lineage>
        <taxon>Bacteria</taxon>
        <taxon>Bacillati</taxon>
        <taxon>Mycoplasmatota</taxon>
        <taxon>Mycoplasmoidales</taxon>
        <taxon>Metamycoplasmataceae</taxon>
        <taxon>Mesomycoplasma</taxon>
    </lineage>
</organism>
<feature type="region of interest" description="Disordered" evidence="1">
    <location>
        <begin position="28"/>
        <end position="57"/>
    </location>
</feature>
<sequence length="791" mass="92729">MKYKFKLLLLALAPLSITTLIACQTQTQQTNKQTQESTNATNSKKSAESSESNAANSTPIVQQKNVEFKGFYNFKDFIEPNNGFVHKNFFTKKLENNKFEKFYRFYNFIYEDKWRKKNNKFHWTIDINEIEKVLNKDKNVENPTLWFYVDVRDNIEDLDKFHTSATDRAVFSGVPKFEFKNQLNYMPFGSQNKYNSLSFSIGISFNFEEFLKQKYAKFELKNNYEIEAKLENNEINFYLNNSKSELSDDITYVRNLYQNYQNQLDNNKKETNSNTNDSQSEQENNVEKPNTKLIMPNNSFVSLSYITDNKENKTLQKYVYPSQYNQETIKYDKEDKIIPNDDKRYQWLPKTVDIFPDDWVSLVDPDPSKTFKKNPNAFDKSTQEAEISFDHPLTRKLDNNFINSLERILPYNKFDPEINDLQIRSFGNRGTYTMISKVKPNDDNDQRYYVLSNRHVVDSIWSDVDYNEPKETREEKLKRAKTSTYNWPLKNGEELTNNLIYKVPLKQWSKRPLYGKTEFETKYNVSTSNFFDSFLKVVWVPNSIKTKPAQFKDNPEENNTNDTIDIAISTIDLKVVFKLLDRALFDQTSSLPYITDPAKKQEKQNIIDWLTGTKEDLEKWKNLKPLKFGNDFANLNNGDYLTNFYISAYPRQRTNVVYKINKINFLESRISYHNDYYLNILGPDGKPDLNQPGPARGNGLIGGASGSLIVDQKGYIQAIHSLALDTFGSSYEFNNATDVAYPFISHLRDVISYDKNNPNTFGSWLKQKAESDPEHFEKLDIYINPQKYWKN</sequence>
<dbReference type="EMBL" id="CP003914">
    <property type="protein sequence ID" value="AFX74261.1"/>
    <property type="molecule type" value="Genomic_DNA"/>
</dbReference>
<evidence type="ECO:0000313" key="4">
    <source>
        <dbReference type="Proteomes" id="UP000009399"/>
    </source>
</evidence>
<dbReference type="KEGG" id="mhs:MOS_335"/>
<name>A0AAI8FDS7_MESHY</name>
<dbReference type="RefSeq" id="WP_015084126.1">
    <property type="nucleotide sequence ID" value="NC_019552.1"/>
</dbReference>
<evidence type="ECO:0000256" key="2">
    <source>
        <dbReference type="SAM" id="SignalP"/>
    </source>
</evidence>
<dbReference type="Proteomes" id="UP000009399">
    <property type="component" value="Chromosome"/>
</dbReference>
<dbReference type="PROSITE" id="PS51257">
    <property type="entry name" value="PROKAR_LIPOPROTEIN"/>
    <property type="match status" value="1"/>
</dbReference>
<evidence type="ECO:0000313" key="3">
    <source>
        <dbReference type="EMBL" id="AFX74261.1"/>
    </source>
</evidence>
<evidence type="ECO:0000256" key="1">
    <source>
        <dbReference type="SAM" id="MobiDB-lite"/>
    </source>
</evidence>